<keyword evidence="19" id="KW-1185">Reference proteome</keyword>
<keyword evidence="9 14" id="KW-0540">Nuclease</keyword>
<dbReference type="HAMAP" id="MF_00052_B">
    <property type="entry name" value="RNase_HII_B"/>
    <property type="match status" value="1"/>
</dbReference>
<evidence type="ECO:0000256" key="10">
    <source>
        <dbReference type="ARBA" id="ARBA00022723"/>
    </source>
</evidence>
<dbReference type="InterPro" id="IPR022898">
    <property type="entry name" value="RNase_HII"/>
</dbReference>
<dbReference type="GO" id="GO:0032299">
    <property type="term" value="C:ribonuclease H2 complex"/>
    <property type="evidence" value="ECO:0007669"/>
    <property type="project" value="TreeGrafter"/>
</dbReference>
<evidence type="ECO:0000256" key="16">
    <source>
        <dbReference type="RuleBase" id="RU003515"/>
    </source>
</evidence>
<proteinExistence type="inferred from homology"/>
<sequence length="293" mass="31839">MSADSVEQLLQCALSELTERFVTRSHPVPSGLLEALDGDSRRGARELARRIRARQEKNRSEGQRLRHLLKFEVELWDQGMMHVAGVDEAGMAPLAGPVVAAAAVLPKGYRLKGLDDSKKILDAEKREELAVAIKRDAVAWAVGQAEVEEIDRINIYHAGLLAMRRAVEGLGLKPDFVLVDARKIPECPAPQRGIIKGDSLSMSIAAASVLAKTTRDRLMAELDAQYPGYGLAAHKGYPTPQHVQALREKGVLPIHRRSFGPVREALGLGPASTPSAVQTELFPAMPSPTTTEP</sequence>
<evidence type="ECO:0000256" key="8">
    <source>
        <dbReference type="ARBA" id="ARBA00022490"/>
    </source>
</evidence>
<comment type="function">
    <text evidence="3 14 16">Endonuclease that specifically degrades the RNA of RNA-DNA hybrids.</text>
</comment>
<dbReference type="CDD" id="cd07182">
    <property type="entry name" value="RNase_HII_bacteria_HII_like"/>
    <property type="match status" value="1"/>
</dbReference>
<comment type="catalytic activity">
    <reaction evidence="1 14 15 16">
        <text>Endonucleolytic cleavage to 5'-phosphomonoester.</text>
        <dbReference type="EC" id="3.1.26.4"/>
    </reaction>
</comment>
<dbReference type="GO" id="GO:0006298">
    <property type="term" value="P:mismatch repair"/>
    <property type="evidence" value="ECO:0007669"/>
    <property type="project" value="TreeGrafter"/>
</dbReference>
<keyword evidence="8 14" id="KW-0963">Cytoplasm</keyword>
<evidence type="ECO:0000256" key="5">
    <source>
        <dbReference type="ARBA" id="ARBA00007383"/>
    </source>
</evidence>
<feature type="binding site" evidence="14 15">
    <location>
        <position position="88"/>
    </location>
    <ligand>
        <name>a divalent metal cation</name>
        <dbReference type="ChEBI" id="CHEBI:60240"/>
    </ligand>
</feature>
<evidence type="ECO:0000256" key="14">
    <source>
        <dbReference type="HAMAP-Rule" id="MF_00052"/>
    </source>
</evidence>
<dbReference type="PANTHER" id="PTHR10954:SF18">
    <property type="entry name" value="RIBONUCLEASE HII"/>
    <property type="match status" value="1"/>
</dbReference>
<dbReference type="PANTHER" id="PTHR10954">
    <property type="entry name" value="RIBONUCLEASE H2 SUBUNIT A"/>
    <property type="match status" value="1"/>
</dbReference>
<dbReference type="GO" id="GO:0030145">
    <property type="term" value="F:manganese ion binding"/>
    <property type="evidence" value="ECO:0007669"/>
    <property type="project" value="UniProtKB-UniRule"/>
</dbReference>
<keyword evidence="12 14" id="KW-0378">Hydrolase</keyword>
<feature type="domain" description="RNase H type-2" evidence="17">
    <location>
        <begin position="81"/>
        <end position="271"/>
    </location>
</feature>
<evidence type="ECO:0000256" key="2">
    <source>
        <dbReference type="ARBA" id="ARBA00001946"/>
    </source>
</evidence>
<dbReference type="Proteomes" id="UP000518300">
    <property type="component" value="Unassembled WGS sequence"/>
</dbReference>
<feature type="binding site" evidence="14 15">
    <location>
        <position position="87"/>
    </location>
    <ligand>
        <name>a divalent metal cation</name>
        <dbReference type="ChEBI" id="CHEBI:60240"/>
    </ligand>
</feature>
<organism evidence="18 19">
    <name type="scientific">Pyxidicoccus fallax</name>
    <dbReference type="NCBI Taxonomy" id="394095"/>
    <lineage>
        <taxon>Bacteria</taxon>
        <taxon>Pseudomonadati</taxon>
        <taxon>Myxococcota</taxon>
        <taxon>Myxococcia</taxon>
        <taxon>Myxococcales</taxon>
        <taxon>Cystobacterineae</taxon>
        <taxon>Myxococcaceae</taxon>
        <taxon>Pyxidicoccus</taxon>
    </lineage>
</organism>
<dbReference type="InterPro" id="IPR001352">
    <property type="entry name" value="RNase_HII/HIII"/>
</dbReference>
<evidence type="ECO:0000256" key="7">
    <source>
        <dbReference type="ARBA" id="ARBA00019179"/>
    </source>
</evidence>
<name>A0A848LTS3_9BACT</name>
<dbReference type="PROSITE" id="PS51975">
    <property type="entry name" value="RNASE_H_2"/>
    <property type="match status" value="1"/>
</dbReference>
<dbReference type="EC" id="3.1.26.4" evidence="6 14"/>
<evidence type="ECO:0000256" key="6">
    <source>
        <dbReference type="ARBA" id="ARBA00012180"/>
    </source>
</evidence>
<evidence type="ECO:0000256" key="4">
    <source>
        <dbReference type="ARBA" id="ARBA00004496"/>
    </source>
</evidence>
<reference evidence="18 19" key="1">
    <citation type="submission" date="2020-04" db="EMBL/GenBank/DDBJ databases">
        <title>Draft genome of Pyxidicoccus fallax type strain.</title>
        <authorList>
            <person name="Whitworth D.E."/>
        </authorList>
    </citation>
    <scope>NUCLEOTIDE SEQUENCE [LARGE SCALE GENOMIC DNA]</scope>
    <source>
        <strain evidence="18 19">DSM 14698</strain>
    </source>
</reference>
<comment type="cofactor">
    <cofactor evidence="2">
        <name>Mg(2+)</name>
        <dbReference type="ChEBI" id="CHEBI:18420"/>
    </cofactor>
</comment>
<dbReference type="RefSeq" id="WP_169349990.1">
    <property type="nucleotide sequence ID" value="NZ_JABBJJ010000270.1"/>
</dbReference>
<evidence type="ECO:0000313" key="18">
    <source>
        <dbReference type="EMBL" id="NMO20784.1"/>
    </source>
</evidence>
<comment type="cofactor">
    <cofactor evidence="14 15">
        <name>Mn(2+)</name>
        <dbReference type="ChEBI" id="CHEBI:29035"/>
    </cofactor>
    <cofactor evidence="14 15">
        <name>Mg(2+)</name>
        <dbReference type="ChEBI" id="CHEBI:18420"/>
    </cofactor>
    <text evidence="14 15">Manganese or magnesium. Binds 1 divalent metal ion per monomer in the absence of substrate. May bind a second metal ion after substrate binding.</text>
</comment>
<comment type="subcellular location">
    <subcellularLocation>
        <location evidence="4 14">Cytoplasm</location>
    </subcellularLocation>
</comment>
<accession>A0A848LTS3</accession>
<dbReference type="InterPro" id="IPR012337">
    <property type="entry name" value="RNaseH-like_sf"/>
</dbReference>
<dbReference type="InterPro" id="IPR036397">
    <property type="entry name" value="RNaseH_sf"/>
</dbReference>
<evidence type="ECO:0000256" key="12">
    <source>
        <dbReference type="ARBA" id="ARBA00022801"/>
    </source>
</evidence>
<keyword evidence="10 14" id="KW-0479">Metal-binding</keyword>
<dbReference type="GO" id="GO:0005737">
    <property type="term" value="C:cytoplasm"/>
    <property type="evidence" value="ECO:0007669"/>
    <property type="project" value="UniProtKB-SubCell"/>
</dbReference>
<dbReference type="GO" id="GO:0003723">
    <property type="term" value="F:RNA binding"/>
    <property type="evidence" value="ECO:0007669"/>
    <property type="project" value="UniProtKB-UniRule"/>
</dbReference>
<dbReference type="NCBIfam" id="NF000595">
    <property type="entry name" value="PRK00015.1-3"/>
    <property type="match status" value="1"/>
</dbReference>
<dbReference type="AlphaFoldDB" id="A0A848LTS3"/>
<evidence type="ECO:0000259" key="17">
    <source>
        <dbReference type="PROSITE" id="PS51975"/>
    </source>
</evidence>
<protein>
    <recommendedName>
        <fullName evidence="7 14">Ribonuclease HII</fullName>
        <shortName evidence="14">RNase HII</shortName>
        <ecNumber evidence="6 14">3.1.26.4</ecNumber>
    </recommendedName>
</protein>
<comment type="caution">
    <text evidence="18">The sequence shown here is derived from an EMBL/GenBank/DDBJ whole genome shotgun (WGS) entry which is preliminary data.</text>
</comment>
<evidence type="ECO:0000256" key="15">
    <source>
        <dbReference type="PROSITE-ProRule" id="PRU01319"/>
    </source>
</evidence>
<dbReference type="NCBIfam" id="NF000594">
    <property type="entry name" value="PRK00015.1-1"/>
    <property type="match status" value="1"/>
</dbReference>
<evidence type="ECO:0000256" key="11">
    <source>
        <dbReference type="ARBA" id="ARBA00022759"/>
    </source>
</evidence>
<dbReference type="Gene3D" id="3.30.420.10">
    <property type="entry name" value="Ribonuclease H-like superfamily/Ribonuclease H"/>
    <property type="match status" value="1"/>
</dbReference>
<feature type="binding site" evidence="14 15">
    <location>
        <position position="180"/>
    </location>
    <ligand>
        <name>a divalent metal cation</name>
        <dbReference type="ChEBI" id="CHEBI:60240"/>
    </ligand>
</feature>
<dbReference type="Pfam" id="PF01351">
    <property type="entry name" value="RNase_HII"/>
    <property type="match status" value="1"/>
</dbReference>
<dbReference type="GO" id="GO:0004523">
    <property type="term" value="F:RNA-DNA hybrid ribonuclease activity"/>
    <property type="evidence" value="ECO:0007669"/>
    <property type="project" value="UniProtKB-UniRule"/>
</dbReference>
<evidence type="ECO:0000313" key="19">
    <source>
        <dbReference type="Proteomes" id="UP000518300"/>
    </source>
</evidence>
<evidence type="ECO:0000256" key="13">
    <source>
        <dbReference type="ARBA" id="ARBA00023211"/>
    </source>
</evidence>
<dbReference type="SUPFAM" id="SSF53098">
    <property type="entry name" value="Ribonuclease H-like"/>
    <property type="match status" value="1"/>
</dbReference>
<keyword evidence="11 14" id="KW-0255">Endonuclease</keyword>
<evidence type="ECO:0000256" key="9">
    <source>
        <dbReference type="ARBA" id="ARBA00022722"/>
    </source>
</evidence>
<comment type="similarity">
    <text evidence="5 14 16">Belongs to the RNase HII family.</text>
</comment>
<dbReference type="FunFam" id="3.30.420.10:FF:000006">
    <property type="entry name" value="Ribonuclease HII"/>
    <property type="match status" value="1"/>
</dbReference>
<dbReference type="GO" id="GO:0043137">
    <property type="term" value="P:DNA replication, removal of RNA primer"/>
    <property type="evidence" value="ECO:0007669"/>
    <property type="project" value="TreeGrafter"/>
</dbReference>
<dbReference type="EMBL" id="JABBJJ010000270">
    <property type="protein sequence ID" value="NMO20784.1"/>
    <property type="molecule type" value="Genomic_DNA"/>
</dbReference>
<evidence type="ECO:0000256" key="1">
    <source>
        <dbReference type="ARBA" id="ARBA00000077"/>
    </source>
</evidence>
<keyword evidence="13 14" id="KW-0464">Manganese</keyword>
<dbReference type="InterPro" id="IPR024567">
    <property type="entry name" value="RNase_HII/HIII_dom"/>
</dbReference>
<evidence type="ECO:0000256" key="3">
    <source>
        <dbReference type="ARBA" id="ARBA00004065"/>
    </source>
</evidence>
<gene>
    <name evidence="14" type="primary">rnhB</name>
    <name evidence="18" type="ORF">HG543_38955</name>
</gene>